<accession>A0A1Q9ACY8</accession>
<proteinExistence type="predicted"/>
<dbReference type="EMBL" id="LSRX01008444">
    <property type="protein sequence ID" value="OLP52762.1"/>
    <property type="molecule type" value="Genomic_DNA"/>
</dbReference>
<comment type="caution">
    <text evidence="1">The sequence shown here is derived from an EMBL/GenBank/DDBJ whole genome shotgun (WGS) entry which is preliminary data.</text>
</comment>
<reference evidence="1 2" key="1">
    <citation type="submission" date="2016-02" db="EMBL/GenBank/DDBJ databases">
        <title>Genome analysis of coral dinoflagellate symbionts highlights evolutionary adaptations to a symbiotic lifestyle.</title>
        <authorList>
            <person name="Aranda M."/>
            <person name="Li Y."/>
            <person name="Liew Y.J."/>
            <person name="Baumgarten S."/>
            <person name="Simakov O."/>
            <person name="Wilson M."/>
            <person name="Piel J."/>
            <person name="Ashoor H."/>
            <person name="Bougouffa S."/>
            <person name="Bajic V.B."/>
            <person name="Ryu T."/>
            <person name="Ravasi T."/>
            <person name="Bayer T."/>
            <person name="Micklem G."/>
            <person name="Kim H."/>
            <person name="Bhak J."/>
            <person name="Lajeunesse T.C."/>
            <person name="Voolstra C.R."/>
        </authorList>
    </citation>
    <scope>NUCLEOTIDE SEQUENCE [LARGE SCALE GENOMIC DNA]</scope>
    <source>
        <strain evidence="1 2">CCMP2467</strain>
    </source>
</reference>
<evidence type="ECO:0000313" key="1">
    <source>
        <dbReference type="EMBL" id="OLP52762.1"/>
    </source>
</evidence>
<evidence type="ECO:0000313" key="2">
    <source>
        <dbReference type="Proteomes" id="UP000186817"/>
    </source>
</evidence>
<dbReference type="AlphaFoldDB" id="A0A1Q9ACY8"/>
<name>A0A1Q9ACY8_SYMMI</name>
<dbReference type="Proteomes" id="UP000186817">
    <property type="component" value="Unassembled WGS sequence"/>
</dbReference>
<gene>
    <name evidence="1" type="ORF">AK812_SmicGene48630</name>
</gene>
<sequence length="78" mass="8350">MDDANDDSAEDGDFVCLPISVPSLPTSAFDPLALAGETPKAVQEQTASLNGQVIVNFATSAVEEFMLAQREREEYKAS</sequence>
<keyword evidence="2" id="KW-1185">Reference proteome</keyword>
<protein>
    <submittedName>
        <fullName evidence="1">Uncharacterized protein</fullName>
    </submittedName>
</protein>
<organism evidence="1 2">
    <name type="scientific">Symbiodinium microadriaticum</name>
    <name type="common">Dinoflagellate</name>
    <name type="synonym">Zooxanthella microadriatica</name>
    <dbReference type="NCBI Taxonomy" id="2951"/>
    <lineage>
        <taxon>Eukaryota</taxon>
        <taxon>Sar</taxon>
        <taxon>Alveolata</taxon>
        <taxon>Dinophyceae</taxon>
        <taxon>Suessiales</taxon>
        <taxon>Symbiodiniaceae</taxon>
        <taxon>Symbiodinium</taxon>
    </lineage>
</organism>